<protein>
    <recommendedName>
        <fullName evidence="4">UrcA family protein</fullName>
    </recommendedName>
</protein>
<accession>A0A2P2E606</accession>
<dbReference type="RefSeq" id="WP_108983372.1">
    <property type="nucleotide sequence ID" value="NZ_BFBR01000001.1"/>
</dbReference>
<feature type="signal peptide" evidence="1">
    <location>
        <begin position="1"/>
        <end position="21"/>
    </location>
</feature>
<evidence type="ECO:0008006" key="4">
    <source>
        <dbReference type="Google" id="ProtNLM"/>
    </source>
</evidence>
<keyword evidence="1" id="KW-0732">Signal</keyword>
<dbReference type="OrthoDB" id="9903492at2"/>
<keyword evidence="3" id="KW-1185">Reference proteome</keyword>
<feature type="chain" id="PRO_5015180733" description="UrcA family protein" evidence="1">
    <location>
        <begin position="22"/>
        <end position="117"/>
    </location>
</feature>
<evidence type="ECO:0000256" key="1">
    <source>
        <dbReference type="SAM" id="SignalP"/>
    </source>
</evidence>
<organism evidence="2 3">
    <name type="scientific">Candidatus Phycosocius bacilliformis</name>
    <dbReference type="NCBI Taxonomy" id="1445552"/>
    <lineage>
        <taxon>Bacteria</taxon>
        <taxon>Pseudomonadati</taxon>
        <taxon>Pseudomonadota</taxon>
        <taxon>Alphaproteobacteria</taxon>
        <taxon>Caulobacterales</taxon>
        <taxon>Caulobacterales incertae sedis</taxon>
        <taxon>Candidatus Phycosocius</taxon>
    </lineage>
</organism>
<gene>
    <name evidence="2" type="ORF">PbB2_00144</name>
</gene>
<comment type="caution">
    <text evidence="2">The sequence shown here is derived from an EMBL/GenBank/DDBJ whole genome shotgun (WGS) entry which is preliminary data.</text>
</comment>
<evidence type="ECO:0000313" key="3">
    <source>
        <dbReference type="Proteomes" id="UP000245086"/>
    </source>
</evidence>
<reference evidence="2 3" key="1">
    <citation type="journal article" date="2018" name="Genome Announc.">
        <title>Draft Genome Sequence of "Candidatus Phycosocius bacilliformis," an Alphaproteobacterial Ectosymbiont of the Hydrocarbon-Producing Green Alga Botryococcus braunii.</title>
        <authorList>
            <person name="Tanabe Y."/>
            <person name="Yamaguchi H."/>
            <person name="Watanabe M.M."/>
        </authorList>
    </citation>
    <scope>NUCLEOTIDE SEQUENCE [LARGE SCALE GENOMIC DNA]</scope>
    <source>
        <strain evidence="2 3">BOTRYCO-2</strain>
    </source>
</reference>
<proteinExistence type="predicted"/>
<dbReference type="AlphaFoldDB" id="A0A2P2E606"/>
<name>A0A2P2E606_9PROT</name>
<dbReference type="Proteomes" id="UP000245086">
    <property type="component" value="Unassembled WGS sequence"/>
</dbReference>
<evidence type="ECO:0000313" key="2">
    <source>
        <dbReference type="EMBL" id="GBF56488.1"/>
    </source>
</evidence>
<sequence>MKGTISGFLALAILTGGAAQADIADQKIPVTSSPELVFQQMEQAAIRMCAVAARTDRVVDEAQCVNTLIAYALAEADRPMLTSVALAQRPAIASIKVHLPADVQTKAPSVQSASVNP</sequence>
<dbReference type="EMBL" id="BFBR01000001">
    <property type="protein sequence ID" value="GBF56488.1"/>
    <property type="molecule type" value="Genomic_DNA"/>
</dbReference>